<comment type="similarity">
    <text evidence="1">Belongs to the VPS36 family.</text>
</comment>
<dbReference type="Proteomes" id="UP000626092">
    <property type="component" value="Unassembled WGS sequence"/>
</dbReference>
<dbReference type="Pfam" id="PF04157">
    <property type="entry name" value="EAP30"/>
    <property type="match status" value="1"/>
</dbReference>
<reference evidence="3" key="1">
    <citation type="submission" date="2019-11" db="EMBL/GenBank/DDBJ databases">
        <authorList>
            <person name="Liu Y."/>
            <person name="Hou J."/>
            <person name="Li T.-Q."/>
            <person name="Guan C.-H."/>
            <person name="Wu X."/>
            <person name="Wu H.-Z."/>
            <person name="Ling F."/>
            <person name="Zhang R."/>
            <person name="Shi X.-G."/>
            <person name="Ren J.-P."/>
            <person name="Chen E.-F."/>
            <person name="Sun J.-M."/>
        </authorList>
    </citation>
    <scope>NUCLEOTIDE SEQUENCE</scope>
    <source>
        <strain evidence="3">Adult_tree_wgs_1</strain>
        <tissue evidence="3">Leaves</tissue>
    </source>
</reference>
<dbReference type="InterPro" id="IPR011993">
    <property type="entry name" value="PH-like_dom_sf"/>
</dbReference>
<dbReference type="GO" id="GO:0043328">
    <property type="term" value="P:protein transport to vacuole involved in ubiquitin-dependent protein catabolic process via the multivesicular body sorting pathway"/>
    <property type="evidence" value="ECO:0007669"/>
    <property type="project" value="UniProtKB-UniRule"/>
</dbReference>
<dbReference type="InterPro" id="IPR021648">
    <property type="entry name" value="GLUE_dom"/>
</dbReference>
<keyword evidence="1" id="KW-0967">Endosome</keyword>
<dbReference type="GO" id="GO:0000814">
    <property type="term" value="C:ESCRT II complex"/>
    <property type="evidence" value="ECO:0007669"/>
    <property type="project" value="UniProtKB-UniRule"/>
</dbReference>
<dbReference type="AlphaFoldDB" id="A0A834LZT2"/>
<dbReference type="GO" id="GO:0031902">
    <property type="term" value="C:late endosome membrane"/>
    <property type="evidence" value="ECO:0007669"/>
    <property type="project" value="UniProtKB-UniRule"/>
</dbReference>
<dbReference type="Gene3D" id="2.30.29.30">
    <property type="entry name" value="Pleckstrin-homology domain (PH domain)/Phosphotyrosine-binding domain (PTB)"/>
    <property type="match status" value="1"/>
</dbReference>
<proteinExistence type="inferred from homology"/>
<comment type="subcellular location">
    <subcellularLocation>
        <location evidence="1">Cytoplasm</location>
    </subcellularLocation>
    <subcellularLocation>
        <location evidence="1">Endosome</location>
    </subcellularLocation>
</comment>
<keyword evidence="1" id="KW-0653">Protein transport</keyword>
<evidence type="ECO:0000313" key="3">
    <source>
        <dbReference type="EMBL" id="KAF7154500.1"/>
    </source>
</evidence>
<dbReference type="GO" id="GO:0032266">
    <property type="term" value="F:phosphatidylinositol-3-phosphate binding"/>
    <property type="evidence" value="ECO:0007669"/>
    <property type="project" value="UniProtKB-UniRule"/>
</dbReference>
<dbReference type="InterPro" id="IPR037855">
    <property type="entry name" value="Vps36"/>
</dbReference>
<sequence length="358" mass="38712">MAGKWLPAAELTGSGRPVLQQGEVECSLLSSVDVECEDNPTSFPLLKSGLLIVTTHRLLWIPCDGATACAIPLAAVSHVFTSSSSSNHKKKSVIKTMFSSPRVSVASEGRVDERGTGSLVITLVLRGKNSDPDSLLGKLLEVWRGRAWESTSGGSGSGKFDGGSSSGGVGLRMPVVGVSGILRKEQEMWESTDKSLQDAFQDLNALMSKAKEMVMLAEKMRLKLLSGSNNQASVANDEDEMGSKEEMQDWLLSVGIASPVTKESAGALYHQQLSRQPPTEIASLWKAVHKEANVLDTWYCMCKSDGELISEVIFRYLRCGVKFLVCLVSKWRGGRGNGQLEVRMCMKAKNEGLAACHK</sequence>
<dbReference type="PANTHER" id="PTHR13128">
    <property type="entry name" value="VACUOLAR PROTEIN-SORTING-ASSOCIATED PROTEIN 36"/>
    <property type="match status" value="1"/>
</dbReference>
<dbReference type="Gene3D" id="6.10.140.260">
    <property type="match status" value="1"/>
</dbReference>
<protein>
    <recommendedName>
        <fullName evidence="1">Vacuolar protein-sorting-associated protein 36</fullName>
    </recommendedName>
    <alternativeName>
        <fullName evidence="1">ESCRT-II complex subunit VPS36</fullName>
    </alternativeName>
</protein>
<evidence type="ECO:0000259" key="2">
    <source>
        <dbReference type="PROSITE" id="PS51495"/>
    </source>
</evidence>
<dbReference type="PANTHER" id="PTHR13128:SF12">
    <property type="entry name" value="VACUOLAR PROTEIN-SORTING-ASSOCIATED PROTEIN 36"/>
    <property type="match status" value="1"/>
</dbReference>
<comment type="subunit">
    <text evidence="1">Component of the endosomal sorting complex required for transport II (ESCRT-II).</text>
</comment>
<keyword evidence="1" id="KW-0813">Transport</keyword>
<keyword evidence="4" id="KW-1185">Reference proteome</keyword>
<gene>
    <name evidence="3" type="ORF">RHSIM_Rhsim01G0121200</name>
</gene>
<organism evidence="3 4">
    <name type="scientific">Rhododendron simsii</name>
    <name type="common">Sims's rhododendron</name>
    <dbReference type="NCBI Taxonomy" id="118357"/>
    <lineage>
        <taxon>Eukaryota</taxon>
        <taxon>Viridiplantae</taxon>
        <taxon>Streptophyta</taxon>
        <taxon>Embryophyta</taxon>
        <taxon>Tracheophyta</taxon>
        <taxon>Spermatophyta</taxon>
        <taxon>Magnoliopsida</taxon>
        <taxon>eudicotyledons</taxon>
        <taxon>Gunneridae</taxon>
        <taxon>Pentapetalae</taxon>
        <taxon>asterids</taxon>
        <taxon>Ericales</taxon>
        <taxon>Ericaceae</taxon>
        <taxon>Ericoideae</taxon>
        <taxon>Rhodoreae</taxon>
        <taxon>Rhododendron</taxon>
    </lineage>
</organism>
<dbReference type="SUPFAM" id="SSF50729">
    <property type="entry name" value="PH domain-like"/>
    <property type="match status" value="1"/>
</dbReference>
<dbReference type="Pfam" id="PF11605">
    <property type="entry name" value="Vps36_ESCRT-II"/>
    <property type="match status" value="1"/>
</dbReference>
<dbReference type="InterPro" id="IPR040608">
    <property type="entry name" value="Snf8/Vps36"/>
</dbReference>
<evidence type="ECO:0000256" key="1">
    <source>
        <dbReference type="RuleBase" id="RU367095"/>
    </source>
</evidence>
<comment type="function">
    <text evidence="1">Component of the ESCRT-II complex (endosomal sorting complex required for transport II), which is required for multivesicular body (MVB) formation and sorting of endosomal cargo proteins into MVBs.</text>
</comment>
<evidence type="ECO:0000313" key="4">
    <source>
        <dbReference type="Proteomes" id="UP000626092"/>
    </source>
</evidence>
<dbReference type="GO" id="GO:0043130">
    <property type="term" value="F:ubiquitin binding"/>
    <property type="evidence" value="ECO:0007669"/>
    <property type="project" value="UniProtKB-UniRule"/>
</dbReference>
<dbReference type="OrthoDB" id="271448at2759"/>
<dbReference type="EMBL" id="WJXA01000001">
    <property type="protein sequence ID" value="KAF7154500.1"/>
    <property type="molecule type" value="Genomic_DNA"/>
</dbReference>
<name>A0A834LZT2_RHOSS</name>
<dbReference type="PROSITE" id="PS51495">
    <property type="entry name" value="GLUE"/>
    <property type="match status" value="1"/>
</dbReference>
<comment type="caution">
    <text evidence="3">The sequence shown here is derived from an EMBL/GenBank/DDBJ whole genome shotgun (WGS) entry which is preliminary data.</text>
</comment>
<feature type="domain" description="GLUE N-terminal" evidence="2">
    <location>
        <begin position="9"/>
        <end position="155"/>
    </location>
</feature>
<keyword evidence="1" id="KW-0963">Cytoplasm</keyword>
<accession>A0A834LZT2</accession>